<dbReference type="GO" id="GO:0006885">
    <property type="term" value="P:regulation of pH"/>
    <property type="evidence" value="ECO:0007669"/>
    <property type="project" value="UniProtKB-UniRule"/>
</dbReference>
<protein>
    <recommendedName>
        <fullName evidence="6">Na(+)/H(+) antiporter NhaA</fullName>
    </recommendedName>
    <alternativeName>
        <fullName evidence="6">Sodium/proton antiporter NhaA</fullName>
    </alternativeName>
</protein>
<feature type="transmembrane region" description="Helical" evidence="6">
    <location>
        <begin position="413"/>
        <end position="433"/>
    </location>
</feature>
<feature type="transmembrane region" description="Helical" evidence="6">
    <location>
        <begin position="21"/>
        <end position="42"/>
    </location>
</feature>
<evidence type="ECO:0000256" key="3">
    <source>
        <dbReference type="ARBA" id="ARBA00022692"/>
    </source>
</evidence>
<evidence type="ECO:0000256" key="4">
    <source>
        <dbReference type="ARBA" id="ARBA00022989"/>
    </source>
</evidence>
<feature type="transmembrane region" description="Helical" evidence="6">
    <location>
        <begin position="67"/>
        <end position="85"/>
    </location>
</feature>
<dbReference type="Gene3D" id="1.20.1530.10">
    <property type="entry name" value="Na+/H+ antiporter like domain"/>
    <property type="match status" value="1"/>
</dbReference>
<comment type="subcellular location">
    <subcellularLocation>
        <location evidence="1">Cell inner membrane</location>
        <topology evidence="1">Multi-pass membrane protein</topology>
    </subcellularLocation>
    <subcellularLocation>
        <location evidence="6">Cell membrane</location>
        <topology evidence="6">Multi-pass membrane protein</topology>
    </subcellularLocation>
</comment>
<dbReference type="EMBL" id="QWGR01000018">
    <property type="protein sequence ID" value="RIJ45950.1"/>
    <property type="molecule type" value="Genomic_DNA"/>
</dbReference>
<comment type="similarity">
    <text evidence="6">Belongs to the NhaA Na(+)/H(+) (TC 2.A.33) antiporter family.</text>
</comment>
<feature type="transmembrane region" description="Helical" evidence="6">
    <location>
        <begin position="383"/>
        <end position="401"/>
    </location>
</feature>
<keyword evidence="8" id="KW-1185">Reference proteome</keyword>
<evidence type="ECO:0000256" key="6">
    <source>
        <dbReference type="HAMAP-Rule" id="MF_01844"/>
    </source>
</evidence>
<proteinExistence type="inferred from homology"/>
<sequence length="437" mass="47949">MNKSSIKFIKEPINQFIKLETSSSIILFGTTIAALVLANSPLSQDFLGFWKEYITFSLPGFELSKPIYKWINDGLMAIFFFLIGLEIKREVLTGELSHIKKASLPLFAAVGGMIIPAALFTILNKGNAGGEGWGIPMAADIAFSLGILTLLGKRVPPGIKVFLMAFAIIDDLGAVLVIAFFYSTNLIWTNIFVGLGIIVILGLLTRFNYYSKYLFFIAGMIVWILFLKSGIHATIAGVLMALTIPLQRKTNTLSFYRKSKEHLDAFIEECDEKEETAVLSKKQLHIIDDLQELTETTSSPLQNLEHHLHGWVSYLIMPLFALANAGVIFSFSGDSNVALSVNLAISMIIGNFIGIFTFSWLSIKLNIAELPQNVGFKQLAGVSFLGGLGFTMSLFINSLAYSDTVLIDSAKMGILIGSTIAGILGYVTIRLTAKKEE</sequence>
<comment type="function">
    <text evidence="6">Na(+)/H(+) antiporter that extrudes sodium in exchange for external protons.</text>
</comment>
<comment type="caution">
    <text evidence="7">The sequence shown here is derived from an EMBL/GenBank/DDBJ whole genome shotgun (WGS) entry which is preliminary data.</text>
</comment>
<dbReference type="RefSeq" id="WP_119439912.1">
    <property type="nucleotide sequence ID" value="NZ_QWGR01000018.1"/>
</dbReference>
<dbReference type="Pfam" id="PF06965">
    <property type="entry name" value="Na_H_antiport_1"/>
    <property type="match status" value="1"/>
</dbReference>
<evidence type="ECO:0000256" key="2">
    <source>
        <dbReference type="ARBA" id="ARBA00022475"/>
    </source>
</evidence>
<dbReference type="InterPro" id="IPR023171">
    <property type="entry name" value="Na/H_antiporter_dom_sf"/>
</dbReference>
<dbReference type="PANTHER" id="PTHR30341:SF0">
    <property type="entry name" value="NA(+)_H(+) ANTIPORTER NHAA"/>
    <property type="match status" value="1"/>
</dbReference>
<dbReference type="PANTHER" id="PTHR30341">
    <property type="entry name" value="SODIUM ION/PROTON ANTIPORTER NHAA-RELATED"/>
    <property type="match status" value="1"/>
</dbReference>
<feature type="transmembrane region" description="Helical" evidence="6">
    <location>
        <begin position="106"/>
        <end position="123"/>
    </location>
</feature>
<organism evidence="7 8">
    <name type="scientific">Maribellus luteus</name>
    <dbReference type="NCBI Taxonomy" id="2305463"/>
    <lineage>
        <taxon>Bacteria</taxon>
        <taxon>Pseudomonadati</taxon>
        <taxon>Bacteroidota</taxon>
        <taxon>Bacteroidia</taxon>
        <taxon>Marinilabiliales</taxon>
        <taxon>Prolixibacteraceae</taxon>
        <taxon>Maribellus</taxon>
    </lineage>
</organism>
<evidence type="ECO:0000313" key="7">
    <source>
        <dbReference type="EMBL" id="RIJ45950.1"/>
    </source>
</evidence>
<reference evidence="7 8" key="1">
    <citation type="submission" date="2018-08" db="EMBL/GenBank/DDBJ databases">
        <title>Pallidiluteibacterium maritimus gen. nov., sp. nov., isolated from coastal sediment.</title>
        <authorList>
            <person name="Zhou L.Y."/>
        </authorList>
    </citation>
    <scope>NUCLEOTIDE SEQUENCE [LARGE SCALE GENOMIC DNA]</scope>
    <source>
        <strain evidence="7 8">XSD2</strain>
    </source>
</reference>
<keyword evidence="6" id="KW-0739">Sodium transport</keyword>
<keyword evidence="3 6" id="KW-0812">Transmembrane</keyword>
<feature type="transmembrane region" description="Helical" evidence="6">
    <location>
        <begin position="135"/>
        <end position="152"/>
    </location>
</feature>
<keyword evidence="2 6" id="KW-1003">Cell membrane</keyword>
<evidence type="ECO:0000256" key="5">
    <source>
        <dbReference type="ARBA" id="ARBA00023136"/>
    </source>
</evidence>
<keyword evidence="6" id="KW-0813">Transport</keyword>
<feature type="transmembrane region" description="Helical" evidence="6">
    <location>
        <begin position="161"/>
        <end position="181"/>
    </location>
</feature>
<evidence type="ECO:0000256" key="1">
    <source>
        <dbReference type="ARBA" id="ARBA00004429"/>
    </source>
</evidence>
<feature type="transmembrane region" description="Helical" evidence="6">
    <location>
        <begin position="343"/>
        <end position="363"/>
    </location>
</feature>
<feature type="transmembrane region" description="Helical" evidence="6">
    <location>
        <begin position="311"/>
        <end position="331"/>
    </location>
</feature>
<keyword evidence="6" id="KW-0915">Sodium</keyword>
<dbReference type="OrthoDB" id="9808135at2"/>
<gene>
    <name evidence="6 7" type="primary">nhaA</name>
    <name evidence="7" type="ORF">D1614_20740</name>
</gene>
<comment type="catalytic activity">
    <reaction evidence="6">
        <text>Na(+)(in) + 2 H(+)(out) = Na(+)(out) + 2 H(+)(in)</text>
        <dbReference type="Rhea" id="RHEA:29251"/>
        <dbReference type="ChEBI" id="CHEBI:15378"/>
        <dbReference type="ChEBI" id="CHEBI:29101"/>
    </reaction>
</comment>
<dbReference type="GO" id="GO:0005886">
    <property type="term" value="C:plasma membrane"/>
    <property type="evidence" value="ECO:0007669"/>
    <property type="project" value="UniProtKB-SubCell"/>
</dbReference>
<dbReference type="GO" id="GO:0015385">
    <property type="term" value="F:sodium:proton antiporter activity"/>
    <property type="evidence" value="ECO:0007669"/>
    <property type="project" value="UniProtKB-UniRule"/>
</dbReference>
<feature type="transmembrane region" description="Helical" evidence="6">
    <location>
        <begin position="214"/>
        <end position="244"/>
    </location>
</feature>
<dbReference type="Proteomes" id="UP000265926">
    <property type="component" value="Unassembled WGS sequence"/>
</dbReference>
<dbReference type="InterPro" id="IPR004670">
    <property type="entry name" value="NhaA"/>
</dbReference>
<keyword evidence="6" id="KW-0050">Antiport</keyword>
<accession>A0A399SQD5</accession>
<keyword evidence="5 6" id="KW-0472">Membrane</keyword>
<keyword evidence="4 6" id="KW-1133">Transmembrane helix</keyword>
<dbReference type="NCBIfam" id="TIGR00773">
    <property type="entry name" value="NhaA"/>
    <property type="match status" value="1"/>
</dbReference>
<name>A0A399SQD5_9BACT</name>
<keyword evidence="6" id="KW-0406">Ion transport</keyword>
<dbReference type="AlphaFoldDB" id="A0A399SQD5"/>
<evidence type="ECO:0000313" key="8">
    <source>
        <dbReference type="Proteomes" id="UP000265926"/>
    </source>
</evidence>
<feature type="transmembrane region" description="Helical" evidence="6">
    <location>
        <begin position="187"/>
        <end position="207"/>
    </location>
</feature>
<dbReference type="HAMAP" id="MF_01844">
    <property type="entry name" value="NhaA"/>
    <property type="match status" value="1"/>
</dbReference>